<dbReference type="AlphaFoldDB" id="A0A328ADE3"/>
<dbReference type="PANTHER" id="PTHR34875:SF6">
    <property type="entry name" value="UPF0237 PROTEIN MJ1558"/>
    <property type="match status" value="1"/>
</dbReference>
<dbReference type="CDD" id="cd04869">
    <property type="entry name" value="ACT_GcvR_2"/>
    <property type="match status" value="1"/>
</dbReference>
<dbReference type="InterPro" id="IPR050990">
    <property type="entry name" value="UPF0237/GcvR_regulator"/>
</dbReference>
<protein>
    <submittedName>
        <fullName evidence="2">Amino acid-binding protein</fullName>
    </submittedName>
</protein>
<feature type="domain" description="ACT" evidence="1">
    <location>
        <begin position="90"/>
        <end position="169"/>
    </location>
</feature>
<dbReference type="PROSITE" id="PS51671">
    <property type="entry name" value="ACT"/>
    <property type="match status" value="1"/>
</dbReference>
<dbReference type="EMBL" id="QFYR01000006">
    <property type="protein sequence ID" value="RAK50748.1"/>
    <property type="molecule type" value="Genomic_DNA"/>
</dbReference>
<dbReference type="Proteomes" id="UP000249725">
    <property type="component" value="Unassembled WGS sequence"/>
</dbReference>
<dbReference type="Gene3D" id="3.30.70.260">
    <property type="match status" value="2"/>
</dbReference>
<keyword evidence="3" id="KW-1185">Reference proteome</keyword>
<dbReference type="PANTHER" id="PTHR34875">
    <property type="entry name" value="UPF0237 PROTEIN MJ1558"/>
    <property type="match status" value="1"/>
</dbReference>
<evidence type="ECO:0000259" key="1">
    <source>
        <dbReference type="PROSITE" id="PS51671"/>
    </source>
</evidence>
<dbReference type="RefSeq" id="WP_111516477.1">
    <property type="nucleotide sequence ID" value="NZ_QFYR01000006.1"/>
</dbReference>
<reference evidence="3" key="1">
    <citation type="submission" date="2018-05" db="EMBL/GenBank/DDBJ databases">
        <authorList>
            <person name="Li X."/>
        </authorList>
    </citation>
    <scope>NUCLEOTIDE SEQUENCE [LARGE SCALE GENOMIC DNA]</scope>
    <source>
        <strain evidence="3">YIM 73061</strain>
    </source>
</reference>
<dbReference type="SUPFAM" id="SSF55021">
    <property type="entry name" value="ACT-like"/>
    <property type="match status" value="2"/>
</dbReference>
<organism evidence="2 3">
    <name type="scientific">Phenylobacterium deserti</name>
    <dbReference type="NCBI Taxonomy" id="1914756"/>
    <lineage>
        <taxon>Bacteria</taxon>
        <taxon>Pseudomonadati</taxon>
        <taxon>Pseudomonadota</taxon>
        <taxon>Alphaproteobacteria</taxon>
        <taxon>Caulobacterales</taxon>
        <taxon>Caulobacteraceae</taxon>
        <taxon>Phenylobacterium</taxon>
    </lineage>
</organism>
<name>A0A328ADE3_9CAUL</name>
<dbReference type="GO" id="GO:0006355">
    <property type="term" value="P:regulation of DNA-templated transcription"/>
    <property type="evidence" value="ECO:0007669"/>
    <property type="project" value="InterPro"/>
</dbReference>
<evidence type="ECO:0000313" key="2">
    <source>
        <dbReference type="EMBL" id="RAK50748.1"/>
    </source>
</evidence>
<dbReference type="InterPro" id="IPR002912">
    <property type="entry name" value="ACT_dom"/>
</dbReference>
<comment type="caution">
    <text evidence="2">The sequence shown here is derived from an EMBL/GenBank/DDBJ whole genome shotgun (WGS) entry which is preliminary data.</text>
</comment>
<gene>
    <name evidence="2" type="ORF">DJ018_18570</name>
</gene>
<dbReference type="InterPro" id="IPR045865">
    <property type="entry name" value="ACT-like_dom_sf"/>
</dbReference>
<sequence length="174" mass="17925">MSTLILSVIGSDRPGLTQALASAVLSAGGNWLESHLSQLGGLYVGSVLVELDAEGVETLRAAVREVDAQGLEVRIAPAQEGPQLTGDAVRFSVVGQDQPGIVHQVTAALSRLGANIEAFETRLSVEPHSGGPLFHMDARLRLPSALDAAAVQAALEDISGEIMVDISLAPAAGD</sequence>
<dbReference type="PIRSF" id="PIRSF028103">
    <property type="entry name" value="GcvR"/>
    <property type="match status" value="1"/>
</dbReference>
<accession>A0A328ADE3</accession>
<evidence type="ECO:0000313" key="3">
    <source>
        <dbReference type="Proteomes" id="UP000249725"/>
    </source>
</evidence>
<dbReference type="InterPro" id="IPR016867">
    <property type="entry name" value="GcvR"/>
</dbReference>
<proteinExistence type="predicted"/>
<dbReference type="Pfam" id="PF13740">
    <property type="entry name" value="ACT_6"/>
    <property type="match status" value="1"/>
</dbReference>
<dbReference type="OrthoDB" id="12860at2"/>